<evidence type="ECO:0000313" key="13">
    <source>
        <dbReference type="Proteomes" id="UP001500729"/>
    </source>
</evidence>
<dbReference type="InterPro" id="IPR013785">
    <property type="entry name" value="Aldolase_TIM"/>
</dbReference>
<reference evidence="13" key="1">
    <citation type="journal article" date="2019" name="Int. J. Syst. Evol. Microbiol.">
        <title>The Global Catalogue of Microorganisms (GCM) 10K type strain sequencing project: providing services to taxonomists for standard genome sequencing and annotation.</title>
        <authorList>
            <consortium name="The Broad Institute Genomics Platform"/>
            <consortium name="The Broad Institute Genome Sequencing Center for Infectious Disease"/>
            <person name="Wu L."/>
            <person name="Ma J."/>
        </authorList>
    </citation>
    <scope>NUCLEOTIDE SEQUENCE [LARGE SCALE GENOMIC DNA]</scope>
    <source>
        <strain evidence="13">JCM 10303</strain>
    </source>
</reference>
<dbReference type="SUPFAM" id="SSF51905">
    <property type="entry name" value="FAD/NAD(P)-binding domain"/>
    <property type="match status" value="1"/>
</dbReference>
<protein>
    <submittedName>
        <fullName evidence="12">FAD-dependent oxidoreductase</fullName>
    </submittedName>
</protein>
<dbReference type="Pfam" id="PF00724">
    <property type="entry name" value="Oxidored_FMN"/>
    <property type="match status" value="1"/>
</dbReference>
<evidence type="ECO:0000256" key="8">
    <source>
        <dbReference type="ARBA" id="ARBA00023004"/>
    </source>
</evidence>
<keyword evidence="7" id="KW-0560">Oxidoreductase</keyword>
<dbReference type="InterPro" id="IPR001155">
    <property type="entry name" value="OxRdtase_FMN_N"/>
</dbReference>
<proteinExistence type="inferred from homology"/>
<organism evidence="12 13">
    <name type="scientific">Saccharopolyspora erythraea</name>
    <name type="common">Streptomyces erythraeus</name>
    <dbReference type="NCBI Taxonomy" id="1836"/>
    <lineage>
        <taxon>Bacteria</taxon>
        <taxon>Bacillati</taxon>
        <taxon>Actinomycetota</taxon>
        <taxon>Actinomycetes</taxon>
        <taxon>Pseudonocardiales</taxon>
        <taxon>Pseudonocardiaceae</taxon>
        <taxon>Saccharopolyspora</taxon>
    </lineage>
</organism>
<evidence type="ECO:0000256" key="1">
    <source>
        <dbReference type="ARBA" id="ARBA00001917"/>
    </source>
</evidence>
<evidence type="ECO:0000256" key="5">
    <source>
        <dbReference type="ARBA" id="ARBA00022643"/>
    </source>
</evidence>
<evidence type="ECO:0000259" key="10">
    <source>
        <dbReference type="Pfam" id="PF00724"/>
    </source>
</evidence>
<comment type="similarity">
    <text evidence="3">In the N-terminal section; belongs to the NADH:flavin oxidoreductase/NADH oxidase family.</text>
</comment>
<feature type="domain" description="FAD/NAD(P)-binding" evidence="11">
    <location>
        <begin position="363"/>
        <end position="603"/>
    </location>
</feature>
<keyword evidence="9" id="KW-0411">Iron-sulfur</keyword>
<keyword evidence="8" id="KW-0408">Iron</keyword>
<evidence type="ECO:0000259" key="11">
    <source>
        <dbReference type="Pfam" id="PF07992"/>
    </source>
</evidence>
<keyword evidence="6" id="KW-0479">Metal-binding</keyword>
<evidence type="ECO:0000313" key="12">
    <source>
        <dbReference type="EMBL" id="GAA0563830.1"/>
    </source>
</evidence>
<feature type="domain" description="NADH:flavin oxidoreductase/NADH oxidase N-terminal" evidence="10">
    <location>
        <begin position="12"/>
        <end position="316"/>
    </location>
</feature>
<evidence type="ECO:0000256" key="6">
    <source>
        <dbReference type="ARBA" id="ARBA00022723"/>
    </source>
</evidence>
<keyword evidence="4" id="KW-0285">Flavoprotein</keyword>
<name>A0ABP3PFY3_SACER</name>
<dbReference type="InterPro" id="IPR036188">
    <property type="entry name" value="FAD/NAD-bd_sf"/>
</dbReference>
<keyword evidence="5" id="KW-0288">FMN</keyword>
<comment type="cofactor">
    <cofactor evidence="2">
        <name>[4Fe-4S] cluster</name>
        <dbReference type="ChEBI" id="CHEBI:49883"/>
    </cofactor>
</comment>
<keyword evidence="13" id="KW-1185">Reference proteome</keyword>
<comment type="caution">
    <text evidence="12">The sequence shown here is derived from an EMBL/GenBank/DDBJ whole genome shotgun (WGS) entry which is preliminary data.</text>
</comment>
<dbReference type="Gene3D" id="3.50.50.60">
    <property type="entry name" value="FAD/NAD(P)-binding domain"/>
    <property type="match status" value="1"/>
</dbReference>
<sequence>MFPAVIPNLARQGRVTDRTVAFYAERAAGGVALVVSEGLFVHGSSVPPPTGLPAFDPANFDGFQRIAEAVESQDCRMVGQLFHMGRQQLWTPGAASPLGVSSRPDPFRWTVPHVMSISEIAMVVEAFVASAATLRRAGFSGVEVHAAHGHLITQFLSSWSNTREDEYGGDLDGRTRFLREVLAGIRTECGPDFLLGLKMPGDELVDGGITPSESARILQRVSSETPVDYVGFGQGNSSLSFGDHLPDMHYPTGPYLRTQRELRAGSDAPVVAFGRITSAAEAEAVVRDGTGDLVGLGRLLLADPGFPAKVQSGREDAVQPCIYCNACWAEVTQGRTIACVTNPRLGTTGEAAPQVKPALTKRRVTVVGAGVAGLRTAAAAAGRGHEVTLLAGQLGGKARLESQLPGRRDIAKALDYQQRQAVEHGVRIELDVFATEERVLAERPDTVVLATGSRMVRPLGLDADSEPGTSVRDYLDEVDCTGGDLVDGTAVLYDFDHTGGTYAVADLLAQRYRHVTILTPRPHLGDGVPYLNLLGVYRRLYEAGVRIVPSSEPVLCKDNVVRYANVFTGETTEVEDVRLFTWSTPREPNDELAAPLAAGGMEVHLVGDAYSPRSMLAAIHEAQTLAERL</sequence>
<accession>A0ABP3PFY3</accession>
<dbReference type="Gene3D" id="3.40.50.720">
    <property type="entry name" value="NAD(P)-binding Rossmann-like Domain"/>
    <property type="match status" value="1"/>
</dbReference>
<dbReference type="InterPro" id="IPR051793">
    <property type="entry name" value="NADH:flavin_oxidoreductase"/>
</dbReference>
<dbReference type="Proteomes" id="UP001500729">
    <property type="component" value="Unassembled WGS sequence"/>
</dbReference>
<evidence type="ECO:0000256" key="9">
    <source>
        <dbReference type="ARBA" id="ARBA00023014"/>
    </source>
</evidence>
<gene>
    <name evidence="12" type="ORF">GCM10009533_70050</name>
</gene>
<dbReference type="PANTHER" id="PTHR42917:SF2">
    <property type="entry name" value="2,4-DIENOYL-COA REDUCTASE [(2E)-ENOYL-COA-PRODUCING]"/>
    <property type="match status" value="1"/>
</dbReference>
<dbReference type="Pfam" id="PF07992">
    <property type="entry name" value="Pyr_redox_2"/>
    <property type="match status" value="1"/>
</dbReference>
<dbReference type="SUPFAM" id="SSF51395">
    <property type="entry name" value="FMN-linked oxidoreductases"/>
    <property type="match status" value="1"/>
</dbReference>
<comment type="cofactor">
    <cofactor evidence="1">
        <name>FMN</name>
        <dbReference type="ChEBI" id="CHEBI:58210"/>
    </cofactor>
</comment>
<evidence type="ECO:0000256" key="2">
    <source>
        <dbReference type="ARBA" id="ARBA00001966"/>
    </source>
</evidence>
<dbReference type="PANTHER" id="PTHR42917">
    <property type="entry name" value="2,4-DIENOYL-COA REDUCTASE"/>
    <property type="match status" value="1"/>
</dbReference>
<evidence type="ECO:0000256" key="4">
    <source>
        <dbReference type="ARBA" id="ARBA00022630"/>
    </source>
</evidence>
<evidence type="ECO:0000256" key="7">
    <source>
        <dbReference type="ARBA" id="ARBA00023002"/>
    </source>
</evidence>
<evidence type="ECO:0000256" key="3">
    <source>
        <dbReference type="ARBA" id="ARBA00011048"/>
    </source>
</evidence>
<dbReference type="EMBL" id="BAAAGS010000106">
    <property type="protein sequence ID" value="GAA0563830.1"/>
    <property type="molecule type" value="Genomic_DNA"/>
</dbReference>
<dbReference type="InterPro" id="IPR023753">
    <property type="entry name" value="FAD/NAD-binding_dom"/>
</dbReference>
<dbReference type="Gene3D" id="3.20.20.70">
    <property type="entry name" value="Aldolase class I"/>
    <property type="match status" value="1"/>
</dbReference>